<comment type="similarity">
    <text evidence="1">Belongs to the PrpD family.</text>
</comment>
<comment type="caution">
    <text evidence="4">The sequence shown here is derived from an EMBL/GenBank/DDBJ whole genome shotgun (WGS) entry which is preliminary data.</text>
</comment>
<dbReference type="GO" id="GO:0047613">
    <property type="term" value="F:aconitate decarboxylase activity"/>
    <property type="evidence" value="ECO:0007669"/>
    <property type="project" value="UniProtKB-EC"/>
</dbReference>
<gene>
    <name evidence="4" type="ORF">ABIE13_001281</name>
</gene>
<dbReference type="Gene3D" id="1.10.4100.10">
    <property type="entry name" value="2-methylcitrate dehydratase PrpD"/>
    <property type="match status" value="1"/>
</dbReference>
<reference evidence="4 5" key="1">
    <citation type="submission" date="2024-06" db="EMBL/GenBank/DDBJ databases">
        <title>Sorghum-associated microbial communities from plants grown in Nebraska, USA.</title>
        <authorList>
            <person name="Schachtman D."/>
        </authorList>
    </citation>
    <scope>NUCLEOTIDE SEQUENCE [LARGE SCALE GENOMIC DNA]</scope>
    <source>
        <strain evidence="4 5">2709</strain>
    </source>
</reference>
<accession>A0ABV2Q567</accession>
<evidence type="ECO:0000313" key="4">
    <source>
        <dbReference type="EMBL" id="MET4576181.1"/>
    </source>
</evidence>
<dbReference type="InterPro" id="IPR042188">
    <property type="entry name" value="MmgE/PrpD_sf_2"/>
</dbReference>
<dbReference type="InterPro" id="IPR045336">
    <property type="entry name" value="MmgE_PrpD_N"/>
</dbReference>
<dbReference type="InterPro" id="IPR042183">
    <property type="entry name" value="MmgE/PrpD_sf_1"/>
</dbReference>
<protein>
    <submittedName>
        <fullName evidence="4">Aconitate decarboxylase</fullName>
        <ecNumber evidence="4">4.1.1.6</ecNumber>
    </submittedName>
</protein>
<dbReference type="EMBL" id="JBEPSH010000002">
    <property type="protein sequence ID" value="MET4576181.1"/>
    <property type="molecule type" value="Genomic_DNA"/>
</dbReference>
<evidence type="ECO:0000259" key="2">
    <source>
        <dbReference type="Pfam" id="PF03972"/>
    </source>
</evidence>
<feature type="domain" description="MmgE/PrpD C-terminal" evidence="3">
    <location>
        <begin position="272"/>
        <end position="434"/>
    </location>
</feature>
<dbReference type="RefSeq" id="WP_354442116.1">
    <property type="nucleotide sequence ID" value="NZ_JBEPSH010000002.1"/>
</dbReference>
<feature type="domain" description="MmgE/PrpD N-terminal" evidence="2">
    <location>
        <begin position="11"/>
        <end position="249"/>
    </location>
</feature>
<evidence type="ECO:0000313" key="5">
    <source>
        <dbReference type="Proteomes" id="UP001549320"/>
    </source>
</evidence>
<keyword evidence="4" id="KW-0456">Lyase</keyword>
<name>A0ABV2Q567_9BURK</name>
<proteinExistence type="inferred from homology"/>
<dbReference type="InterPro" id="IPR045337">
    <property type="entry name" value="MmgE_PrpD_C"/>
</dbReference>
<dbReference type="Pfam" id="PF03972">
    <property type="entry name" value="MmgE_PrpD_N"/>
    <property type="match status" value="1"/>
</dbReference>
<dbReference type="Gene3D" id="3.30.1330.120">
    <property type="entry name" value="2-methylcitrate dehydratase PrpD"/>
    <property type="match status" value="1"/>
</dbReference>
<dbReference type="PANTHER" id="PTHR16943">
    <property type="entry name" value="2-METHYLCITRATE DEHYDRATASE-RELATED"/>
    <property type="match status" value="1"/>
</dbReference>
<organism evidence="4 5">
    <name type="scientific">Ottowia thiooxydans</name>
    <dbReference type="NCBI Taxonomy" id="219182"/>
    <lineage>
        <taxon>Bacteria</taxon>
        <taxon>Pseudomonadati</taxon>
        <taxon>Pseudomonadota</taxon>
        <taxon>Betaproteobacteria</taxon>
        <taxon>Burkholderiales</taxon>
        <taxon>Comamonadaceae</taxon>
        <taxon>Ottowia</taxon>
    </lineage>
</organism>
<dbReference type="InterPro" id="IPR005656">
    <property type="entry name" value="MmgE_PrpD"/>
</dbReference>
<evidence type="ECO:0000259" key="3">
    <source>
        <dbReference type="Pfam" id="PF19305"/>
    </source>
</evidence>
<dbReference type="SUPFAM" id="SSF103378">
    <property type="entry name" value="2-methylcitrate dehydratase PrpD"/>
    <property type="match status" value="1"/>
</dbReference>
<sequence length="457" mass="48410">MAPTQAITQAAAEFAATLRFDQIPQAAHATVAAGFSDCIAVMLAGSTEPAVRILCEELAAEDSGQSAVLLSGRRVRATDAALINGTAAHALDYDDIGLGAHPAHPSAVLVPAILAVADEAGSSGAEMIAAYVAGYEVWGDVALRDADQHLARGWHPTGVFGPLAAAAAASNLLKLDIAQTRSAIAIAASRSAGLLSNYGSMTKPMHAGLAAQAGVFAARIAARGFTGGPTALEHGKGLIQAVSPSGRFDLEKPARYGADWHILSLPLGFKRYPVCYAMHRAIDAAVQLQQEFGPGDVGRIREVRVRIGTDQAKLLHIHTPQDSLQAKFSLEFAMASALLTGRVGLEQLSDEFVRSEPVVKMMERVKTDITEERDPVYRIFSPTDELTLELDGLPQRSLGCSVALGHPDKPLQREDHRTKFIDCAGHAYGQGDALRTFDLLMNLPALSRTADLPCTTL</sequence>
<keyword evidence="5" id="KW-1185">Reference proteome</keyword>
<dbReference type="InterPro" id="IPR036148">
    <property type="entry name" value="MmgE/PrpD_sf"/>
</dbReference>
<evidence type="ECO:0000256" key="1">
    <source>
        <dbReference type="ARBA" id="ARBA00006174"/>
    </source>
</evidence>
<dbReference type="Proteomes" id="UP001549320">
    <property type="component" value="Unassembled WGS sequence"/>
</dbReference>
<dbReference type="PANTHER" id="PTHR16943:SF8">
    <property type="entry name" value="2-METHYLCITRATE DEHYDRATASE"/>
    <property type="match status" value="1"/>
</dbReference>
<dbReference type="Pfam" id="PF19305">
    <property type="entry name" value="MmgE_PrpD_C"/>
    <property type="match status" value="1"/>
</dbReference>
<dbReference type="EC" id="4.1.1.6" evidence="4"/>